<dbReference type="InterPro" id="IPR011009">
    <property type="entry name" value="Kinase-like_dom_sf"/>
</dbReference>
<evidence type="ECO:0000256" key="3">
    <source>
        <dbReference type="ARBA" id="ARBA00022777"/>
    </source>
</evidence>
<comment type="catalytic activity">
    <reaction evidence="5">
        <text>L-seryl-[protein] + ATP = O-phospho-L-seryl-[protein] + ADP + H(+)</text>
        <dbReference type="Rhea" id="RHEA:17989"/>
        <dbReference type="Rhea" id="RHEA-COMP:9863"/>
        <dbReference type="Rhea" id="RHEA-COMP:11604"/>
        <dbReference type="ChEBI" id="CHEBI:15378"/>
        <dbReference type="ChEBI" id="CHEBI:29999"/>
        <dbReference type="ChEBI" id="CHEBI:30616"/>
        <dbReference type="ChEBI" id="CHEBI:83421"/>
        <dbReference type="ChEBI" id="CHEBI:456216"/>
        <dbReference type="EC" id="2.7.11.1"/>
    </reaction>
</comment>
<reference evidence="6 7" key="1">
    <citation type="journal article" date="2018" name="PLoS Genet.">
        <title>Population sequencing reveals clonal diversity and ancestral inbreeding in the grapevine cultivar Chardonnay.</title>
        <authorList>
            <person name="Roach M.J."/>
            <person name="Johnson D.L."/>
            <person name="Bohlmann J."/>
            <person name="van Vuuren H.J."/>
            <person name="Jones S.J."/>
            <person name="Pretorius I.S."/>
            <person name="Schmidt S.A."/>
            <person name="Borneman A.R."/>
        </authorList>
    </citation>
    <scope>NUCLEOTIDE SEQUENCE [LARGE SCALE GENOMIC DNA]</scope>
    <source>
        <strain evidence="7">cv. Chardonnay</strain>
        <tissue evidence="6">Leaf</tissue>
    </source>
</reference>
<proteinExistence type="predicted"/>
<evidence type="ECO:0000256" key="4">
    <source>
        <dbReference type="ARBA" id="ARBA00047899"/>
    </source>
</evidence>
<dbReference type="Proteomes" id="UP000288805">
    <property type="component" value="Unassembled WGS sequence"/>
</dbReference>
<dbReference type="SUPFAM" id="SSF56112">
    <property type="entry name" value="Protein kinase-like (PK-like)"/>
    <property type="match status" value="1"/>
</dbReference>
<sequence length="139" mass="16178">MSLKHDNIIKFYNSWVDDMNKTINLITELFAFGSLRQYRKKHKNVDLKALKNWAKQILRVTYCTKCHWCRDPSPDATWHAFLSGLAPSGFLPKETRGTLLLSGLPQGEAHDTRKHHIRTIVILHPEDRHILSGYVFPDR</sequence>
<protein>
    <recommendedName>
        <fullName evidence="1">non-specific serine/threonine protein kinase</fullName>
        <ecNumber evidence="1">2.7.11.1</ecNumber>
    </recommendedName>
</protein>
<dbReference type="EC" id="2.7.11.1" evidence="1"/>
<keyword evidence="3 6" id="KW-0808">Transferase</keyword>
<dbReference type="AlphaFoldDB" id="A0A438FQH1"/>
<gene>
    <name evidence="6" type="primary">WNK6_0</name>
    <name evidence="6" type="ORF">CK203_062595</name>
</gene>
<keyword evidence="3 6" id="KW-0418">Kinase</keyword>
<name>A0A438FQH1_VITVI</name>
<dbReference type="EMBL" id="QGNW01000784">
    <property type="protein sequence ID" value="RVW62181.1"/>
    <property type="molecule type" value="Genomic_DNA"/>
</dbReference>
<organism evidence="6 7">
    <name type="scientific">Vitis vinifera</name>
    <name type="common">Grape</name>
    <dbReference type="NCBI Taxonomy" id="29760"/>
    <lineage>
        <taxon>Eukaryota</taxon>
        <taxon>Viridiplantae</taxon>
        <taxon>Streptophyta</taxon>
        <taxon>Embryophyta</taxon>
        <taxon>Tracheophyta</taxon>
        <taxon>Spermatophyta</taxon>
        <taxon>Magnoliopsida</taxon>
        <taxon>eudicotyledons</taxon>
        <taxon>Gunneridae</taxon>
        <taxon>Pentapetalae</taxon>
        <taxon>rosids</taxon>
        <taxon>Vitales</taxon>
        <taxon>Vitaceae</taxon>
        <taxon>Viteae</taxon>
        <taxon>Vitis</taxon>
    </lineage>
</organism>
<evidence type="ECO:0000313" key="6">
    <source>
        <dbReference type="EMBL" id="RVW62181.1"/>
    </source>
</evidence>
<dbReference type="InterPro" id="IPR050588">
    <property type="entry name" value="WNK_Ser-Thr_kinase"/>
</dbReference>
<evidence type="ECO:0000313" key="7">
    <source>
        <dbReference type="Proteomes" id="UP000288805"/>
    </source>
</evidence>
<comment type="caution">
    <text evidence="6">The sequence shown here is derived from an EMBL/GenBank/DDBJ whole genome shotgun (WGS) entry which is preliminary data.</text>
</comment>
<evidence type="ECO:0000256" key="5">
    <source>
        <dbReference type="ARBA" id="ARBA00048679"/>
    </source>
</evidence>
<evidence type="ECO:0000256" key="1">
    <source>
        <dbReference type="ARBA" id="ARBA00012513"/>
    </source>
</evidence>
<accession>A0A438FQH1</accession>
<keyword evidence="2" id="KW-0723">Serine/threonine-protein kinase</keyword>
<evidence type="ECO:0000256" key="2">
    <source>
        <dbReference type="ARBA" id="ARBA00022527"/>
    </source>
</evidence>
<dbReference type="Gene3D" id="1.10.510.10">
    <property type="entry name" value="Transferase(Phosphotransferase) domain 1"/>
    <property type="match status" value="1"/>
</dbReference>
<dbReference type="PANTHER" id="PTHR13902">
    <property type="entry name" value="SERINE/THREONINE-PROTEIN KINASE WNK WITH NO LYSINE -RELATED"/>
    <property type="match status" value="1"/>
</dbReference>
<comment type="catalytic activity">
    <reaction evidence="4">
        <text>L-threonyl-[protein] + ATP = O-phospho-L-threonyl-[protein] + ADP + H(+)</text>
        <dbReference type="Rhea" id="RHEA:46608"/>
        <dbReference type="Rhea" id="RHEA-COMP:11060"/>
        <dbReference type="Rhea" id="RHEA-COMP:11605"/>
        <dbReference type="ChEBI" id="CHEBI:15378"/>
        <dbReference type="ChEBI" id="CHEBI:30013"/>
        <dbReference type="ChEBI" id="CHEBI:30616"/>
        <dbReference type="ChEBI" id="CHEBI:61977"/>
        <dbReference type="ChEBI" id="CHEBI:456216"/>
        <dbReference type="EC" id="2.7.11.1"/>
    </reaction>
</comment>
<dbReference type="GO" id="GO:0004674">
    <property type="term" value="F:protein serine/threonine kinase activity"/>
    <property type="evidence" value="ECO:0007669"/>
    <property type="project" value="UniProtKB-KW"/>
</dbReference>